<protein>
    <submittedName>
        <fullName evidence="3">Glycosyltransferase involved in cell wall bisynthesis</fullName>
    </submittedName>
</protein>
<sequence>MKVLHLNAGNETGGGMFHILSLLNELNHSEFYLGVFEQGEMYERAMDSDIQTVLFLQRTKFDFSIIKKITRFIRENEIDLIHTHGARANCYGMLIRTLTDVKWLATVHSDPRDDFMGKGALGLVYTLANKRALRKADHLLAISDRFKEILTAGFNIPSERVSVMLNGIDFEKNLPKPYRREELGLSEEDFVLIMVARLEPVKGHKVALKALQNVNGTHNGKVKLLIVGDGQQREELKKCTVELGLGNVVNFLGHRNDVEKIYPAADAAILTSYSESFPLVLLEAARAGVPVITTDVGGVNKLIPDDRYGWIIPVENPEALAARIELAIDLKTTGALPSMGKKLESYSKRHFSIEQFANNVYNVYLKLLK</sequence>
<evidence type="ECO:0000313" key="3">
    <source>
        <dbReference type="EMBL" id="SCC24421.1"/>
    </source>
</evidence>
<dbReference type="EMBL" id="FMAU01000004">
    <property type="protein sequence ID" value="SCC24421.1"/>
    <property type="molecule type" value="Genomic_DNA"/>
</dbReference>
<keyword evidence="4" id="KW-1185">Reference proteome</keyword>
<evidence type="ECO:0000313" key="4">
    <source>
        <dbReference type="Proteomes" id="UP000181997"/>
    </source>
</evidence>
<evidence type="ECO:0000259" key="2">
    <source>
        <dbReference type="Pfam" id="PF13439"/>
    </source>
</evidence>
<dbReference type="Pfam" id="PF00534">
    <property type="entry name" value="Glycos_transf_1"/>
    <property type="match status" value="1"/>
</dbReference>
<dbReference type="InterPro" id="IPR028098">
    <property type="entry name" value="Glyco_trans_4-like_N"/>
</dbReference>
<organism evidence="3 4">
    <name type="scientific">[Bacillus] enclensis</name>
    <dbReference type="NCBI Taxonomy" id="1402860"/>
    <lineage>
        <taxon>Bacteria</taxon>
        <taxon>Bacillati</taxon>
        <taxon>Bacillota</taxon>
        <taxon>Bacilli</taxon>
        <taxon>Bacillales</taxon>
        <taxon>Bacillaceae</taxon>
        <taxon>Rossellomorea</taxon>
    </lineage>
</organism>
<dbReference type="GO" id="GO:0016757">
    <property type="term" value="F:glycosyltransferase activity"/>
    <property type="evidence" value="ECO:0007669"/>
    <property type="project" value="InterPro"/>
</dbReference>
<feature type="domain" description="Glycosyl transferase family 1" evidence="1">
    <location>
        <begin position="180"/>
        <end position="331"/>
    </location>
</feature>
<dbReference type="PANTHER" id="PTHR12526">
    <property type="entry name" value="GLYCOSYLTRANSFERASE"/>
    <property type="match status" value="1"/>
</dbReference>
<dbReference type="Pfam" id="PF13439">
    <property type="entry name" value="Glyco_transf_4"/>
    <property type="match status" value="1"/>
</dbReference>
<accession>A0A0V8HCY3</accession>
<dbReference type="AlphaFoldDB" id="A0A0V8HCY3"/>
<evidence type="ECO:0000259" key="1">
    <source>
        <dbReference type="Pfam" id="PF00534"/>
    </source>
</evidence>
<dbReference type="InterPro" id="IPR001296">
    <property type="entry name" value="Glyco_trans_1"/>
</dbReference>
<dbReference type="RefSeq" id="WP_058299379.1">
    <property type="nucleotide sequence ID" value="NZ_FMAU01000004.1"/>
</dbReference>
<dbReference type="SUPFAM" id="SSF53756">
    <property type="entry name" value="UDP-Glycosyltransferase/glycogen phosphorylase"/>
    <property type="match status" value="1"/>
</dbReference>
<proteinExistence type="predicted"/>
<name>A0A0V8HCY3_9BACI</name>
<feature type="domain" description="Glycosyltransferase subfamily 4-like N-terminal" evidence="2">
    <location>
        <begin position="13"/>
        <end position="171"/>
    </location>
</feature>
<gene>
    <name evidence="3" type="ORF">GA0061094_3401</name>
</gene>
<reference evidence="4" key="1">
    <citation type="submission" date="2016-08" db="EMBL/GenBank/DDBJ databases">
        <authorList>
            <person name="Varghese N."/>
            <person name="Submissions Spin"/>
        </authorList>
    </citation>
    <scope>NUCLEOTIDE SEQUENCE [LARGE SCALE GENOMIC DNA]</scope>
    <source>
        <strain evidence="4">SGD-1123</strain>
    </source>
</reference>
<dbReference type="Gene3D" id="3.40.50.2000">
    <property type="entry name" value="Glycogen Phosphorylase B"/>
    <property type="match status" value="2"/>
</dbReference>
<dbReference type="PANTHER" id="PTHR12526:SF638">
    <property type="entry name" value="SPORE COAT PROTEIN SA"/>
    <property type="match status" value="1"/>
</dbReference>
<dbReference type="CDD" id="cd03801">
    <property type="entry name" value="GT4_PimA-like"/>
    <property type="match status" value="1"/>
</dbReference>
<dbReference type="Proteomes" id="UP000181997">
    <property type="component" value="Unassembled WGS sequence"/>
</dbReference>
<keyword evidence="3" id="KW-0808">Transferase</keyword>